<sequence length="188" mass="21614">MAIYRDGKALKSAYANSTEIAAMYYATKRSSDSAKLIYLKYYPNGYHSKTVSDQITPEEWSALRSSDIIAESGYPFYVSSAKTIYLDRTEVDKIYRDYYFSVSPECTQFGSASCSKLIDILTAAKNGNNDLNKRMIVYPNTNNRGIAALYIHGHFKMIRMNYISSENKWQCSDLQNNCYIQFFKNPQY</sequence>
<organism evidence="1 2">
    <name type="scientific">Lactobacillus hamsteri DSM 5661 = JCM 6256</name>
    <dbReference type="NCBI Taxonomy" id="1423754"/>
    <lineage>
        <taxon>Bacteria</taxon>
        <taxon>Bacillati</taxon>
        <taxon>Bacillota</taxon>
        <taxon>Bacilli</taxon>
        <taxon>Lactobacillales</taxon>
        <taxon>Lactobacillaceae</taxon>
        <taxon>Lactobacillus</taxon>
    </lineage>
</organism>
<name>A0A0R1Y3T5_9LACO</name>
<accession>A0A0R1Y3T5</accession>
<dbReference type="AlphaFoldDB" id="A0A0R1Y3T5"/>
<dbReference type="Proteomes" id="UP000051223">
    <property type="component" value="Unassembled WGS sequence"/>
</dbReference>
<evidence type="ECO:0000313" key="2">
    <source>
        <dbReference type="Proteomes" id="UP000051223"/>
    </source>
</evidence>
<dbReference type="EMBL" id="AZGI01000092">
    <property type="protein sequence ID" value="KRM36990.1"/>
    <property type="molecule type" value="Genomic_DNA"/>
</dbReference>
<keyword evidence="2" id="KW-1185">Reference proteome</keyword>
<reference evidence="1 2" key="1">
    <citation type="journal article" date="2015" name="Genome Announc.">
        <title>Expanding the biotechnology potential of lactobacilli through comparative genomics of 213 strains and associated genera.</title>
        <authorList>
            <person name="Sun Z."/>
            <person name="Harris H.M."/>
            <person name="McCann A."/>
            <person name="Guo C."/>
            <person name="Argimon S."/>
            <person name="Zhang W."/>
            <person name="Yang X."/>
            <person name="Jeffery I.B."/>
            <person name="Cooney J.C."/>
            <person name="Kagawa T.F."/>
            <person name="Liu W."/>
            <person name="Song Y."/>
            <person name="Salvetti E."/>
            <person name="Wrobel A."/>
            <person name="Rasinkangas P."/>
            <person name="Parkhill J."/>
            <person name="Rea M.C."/>
            <person name="O'Sullivan O."/>
            <person name="Ritari J."/>
            <person name="Douillard F.P."/>
            <person name="Paul Ross R."/>
            <person name="Yang R."/>
            <person name="Briner A.E."/>
            <person name="Felis G.E."/>
            <person name="de Vos W.M."/>
            <person name="Barrangou R."/>
            <person name="Klaenhammer T.R."/>
            <person name="Caufield P.W."/>
            <person name="Cui Y."/>
            <person name="Zhang H."/>
            <person name="O'Toole P.W."/>
        </authorList>
    </citation>
    <scope>NUCLEOTIDE SEQUENCE [LARGE SCALE GENOMIC DNA]</scope>
    <source>
        <strain evidence="1 2">DSM 5661</strain>
    </source>
</reference>
<dbReference type="PATRIC" id="fig|1423754.3.peg.456"/>
<dbReference type="RefSeq" id="WP_025080514.1">
    <property type="nucleotide sequence ID" value="NZ_AZGI01000092.1"/>
</dbReference>
<evidence type="ECO:0000313" key="1">
    <source>
        <dbReference type="EMBL" id="KRM36990.1"/>
    </source>
</evidence>
<proteinExistence type="predicted"/>
<comment type="caution">
    <text evidence="1">The sequence shown here is derived from an EMBL/GenBank/DDBJ whole genome shotgun (WGS) entry which is preliminary data.</text>
</comment>
<protein>
    <submittedName>
        <fullName evidence="1">Uncharacterized protein</fullName>
    </submittedName>
</protein>
<dbReference type="STRING" id="1423754.FC39_GL000442"/>
<gene>
    <name evidence="1" type="ORF">FC39_GL000442</name>
</gene>